<organism evidence="14 15">
    <name type="scientific">Prorocentrum cordatum</name>
    <dbReference type="NCBI Taxonomy" id="2364126"/>
    <lineage>
        <taxon>Eukaryota</taxon>
        <taxon>Sar</taxon>
        <taxon>Alveolata</taxon>
        <taxon>Dinophyceae</taxon>
        <taxon>Prorocentrales</taxon>
        <taxon>Prorocentraceae</taxon>
        <taxon>Prorocentrum</taxon>
    </lineage>
</organism>
<accession>A0ABN9PCG9</accession>
<keyword evidence="10" id="KW-0175">Coiled coil</keyword>
<reference evidence="14" key="1">
    <citation type="submission" date="2023-10" db="EMBL/GenBank/DDBJ databases">
        <authorList>
            <person name="Chen Y."/>
            <person name="Shah S."/>
            <person name="Dougan E. K."/>
            <person name="Thang M."/>
            <person name="Chan C."/>
        </authorList>
    </citation>
    <scope>NUCLEOTIDE SEQUENCE [LARGE SCALE GENOMIC DNA]</scope>
</reference>
<protein>
    <recommendedName>
        <fullName evidence="13">RING-CH-type domain-containing protein</fullName>
    </recommendedName>
</protein>
<evidence type="ECO:0000256" key="7">
    <source>
        <dbReference type="ARBA" id="ARBA00022771"/>
    </source>
</evidence>
<evidence type="ECO:0000256" key="5">
    <source>
        <dbReference type="ARBA" id="ARBA00022723"/>
    </source>
</evidence>
<sequence length="451" mass="48184">GRQMALPASAGAAAGAGPPPACRFCLEEGGADLLRPCLCRGTGGLVHLACLVRHFLAQGDWHNFACPTCGRCYEGRALRELAALSRGRVEEEHGPQAPQVAHSVCYLAQAHAQLGDAARCRELLETALAISEAHWGRGHVATAAILAELASAHGKLGNVQVQKDLLETSLEIKERHFGADHINTAVTLNNLATVYRDLGDLPRELALLERSMEIQERRYGRGSVETTAAMVNLAGAYGELGDAPRGRRLLERALAIEQQHFGAGHVETAITLNNLAMSCGEGGDTQRMLRLLHQSLAIKERHFGPDHGELCLTLANLGIAWGAAGEEEAARGCCSRALRASAPAPEAPSGRRHGAVLIRAASVRAALLEWPEAEELAGLASARRRESGMEHKLREIPVGFSRICVGPPFAAPPAPPFGALSERHPDIRHSNFVDAWAPRGLGIFPRACFSS</sequence>
<evidence type="ECO:0000256" key="9">
    <source>
        <dbReference type="ARBA" id="ARBA00022833"/>
    </source>
</evidence>
<evidence type="ECO:0000313" key="14">
    <source>
        <dbReference type="EMBL" id="CAK0790397.1"/>
    </source>
</evidence>
<dbReference type="InterPro" id="IPR013083">
    <property type="entry name" value="Znf_RING/FYVE/PHD"/>
</dbReference>
<keyword evidence="12" id="KW-0206">Cytoskeleton</keyword>
<evidence type="ECO:0000256" key="8">
    <source>
        <dbReference type="ARBA" id="ARBA00022803"/>
    </source>
</evidence>
<evidence type="ECO:0000256" key="2">
    <source>
        <dbReference type="ARBA" id="ARBA00009622"/>
    </source>
</evidence>
<keyword evidence="4" id="KW-0493">Microtubule</keyword>
<keyword evidence="3" id="KW-0963">Cytoplasm</keyword>
<keyword evidence="5" id="KW-0479">Metal-binding</keyword>
<feature type="domain" description="RING-CH-type" evidence="13">
    <location>
        <begin position="14"/>
        <end position="76"/>
    </location>
</feature>
<feature type="non-terminal residue" evidence="14">
    <location>
        <position position="1"/>
    </location>
</feature>
<dbReference type="SUPFAM" id="SSF48452">
    <property type="entry name" value="TPR-like"/>
    <property type="match status" value="2"/>
</dbReference>
<dbReference type="SUPFAM" id="SSF57850">
    <property type="entry name" value="RING/U-box"/>
    <property type="match status" value="1"/>
</dbReference>
<dbReference type="Pfam" id="PF12906">
    <property type="entry name" value="RINGv"/>
    <property type="match status" value="1"/>
</dbReference>
<keyword evidence="6" id="KW-0677">Repeat</keyword>
<evidence type="ECO:0000256" key="3">
    <source>
        <dbReference type="ARBA" id="ARBA00022490"/>
    </source>
</evidence>
<dbReference type="Proteomes" id="UP001189429">
    <property type="component" value="Unassembled WGS sequence"/>
</dbReference>
<name>A0ABN9PCG9_9DINO</name>
<keyword evidence="15" id="KW-1185">Reference proteome</keyword>
<evidence type="ECO:0000256" key="10">
    <source>
        <dbReference type="ARBA" id="ARBA00023054"/>
    </source>
</evidence>
<keyword evidence="7" id="KW-0863">Zinc-finger</keyword>
<dbReference type="PANTHER" id="PTHR45783:SF3">
    <property type="entry name" value="KINESIN LIGHT CHAIN"/>
    <property type="match status" value="1"/>
</dbReference>
<comment type="similarity">
    <text evidence="2">Belongs to the kinesin light chain family.</text>
</comment>
<evidence type="ECO:0000256" key="1">
    <source>
        <dbReference type="ARBA" id="ARBA00004245"/>
    </source>
</evidence>
<dbReference type="SMART" id="SM00028">
    <property type="entry name" value="TPR"/>
    <property type="match status" value="5"/>
</dbReference>
<gene>
    <name evidence="14" type="ORF">PCOR1329_LOCUS1682</name>
</gene>
<dbReference type="InterPro" id="IPR002151">
    <property type="entry name" value="Kinesin_light"/>
</dbReference>
<keyword evidence="11" id="KW-0505">Motor protein</keyword>
<dbReference type="InterPro" id="IPR011016">
    <property type="entry name" value="Znf_RING-CH"/>
</dbReference>
<dbReference type="Gene3D" id="3.30.40.10">
    <property type="entry name" value="Zinc/RING finger domain, C3HC4 (zinc finger)"/>
    <property type="match status" value="1"/>
</dbReference>
<evidence type="ECO:0000259" key="13">
    <source>
        <dbReference type="PROSITE" id="PS51292"/>
    </source>
</evidence>
<dbReference type="EMBL" id="CAUYUJ010000414">
    <property type="protein sequence ID" value="CAK0790397.1"/>
    <property type="molecule type" value="Genomic_DNA"/>
</dbReference>
<evidence type="ECO:0000256" key="6">
    <source>
        <dbReference type="ARBA" id="ARBA00022737"/>
    </source>
</evidence>
<evidence type="ECO:0000256" key="11">
    <source>
        <dbReference type="ARBA" id="ARBA00023175"/>
    </source>
</evidence>
<evidence type="ECO:0000313" key="15">
    <source>
        <dbReference type="Proteomes" id="UP001189429"/>
    </source>
</evidence>
<evidence type="ECO:0000256" key="4">
    <source>
        <dbReference type="ARBA" id="ARBA00022701"/>
    </source>
</evidence>
<dbReference type="PROSITE" id="PS51292">
    <property type="entry name" value="ZF_RING_CH"/>
    <property type="match status" value="1"/>
</dbReference>
<dbReference type="Gene3D" id="1.25.40.10">
    <property type="entry name" value="Tetratricopeptide repeat domain"/>
    <property type="match status" value="2"/>
</dbReference>
<comment type="caution">
    <text evidence="14">The sequence shown here is derived from an EMBL/GenBank/DDBJ whole genome shotgun (WGS) entry which is preliminary data.</text>
</comment>
<dbReference type="InterPro" id="IPR011990">
    <property type="entry name" value="TPR-like_helical_dom_sf"/>
</dbReference>
<proteinExistence type="inferred from homology"/>
<comment type="subcellular location">
    <subcellularLocation>
        <location evidence="1">Cytoplasm</location>
        <location evidence="1">Cytoskeleton</location>
    </subcellularLocation>
</comment>
<keyword evidence="9" id="KW-0862">Zinc</keyword>
<keyword evidence="8" id="KW-0802">TPR repeat</keyword>
<dbReference type="SMART" id="SM00744">
    <property type="entry name" value="RINGv"/>
    <property type="match status" value="1"/>
</dbReference>
<dbReference type="InterPro" id="IPR019734">
    <property type="entry name" value="TPR_rpt"/>
</dbReference>
<dbReference type="PANTHER" id="PTHR45783">
    <property type="entry name" value="KINESIN LIGHT CHAIN"/>
    <property type="match status" value="1"/>
</dbReference>
<evidence type="ECO:0000256" key="12">
    <source>
        <dbReference type="ARBA" id="ARBA00023212"/>
    </source>
</evidence>
<dbReference type="Pfam" id="PF13424">
    <property type="entry name" value="TPR_12"/>
    <property type="match status" value="2"/>
</dbReference>